<protein>
    <submittedName>
        <fullName evidence="1">Uncharacterized protein</fullName>
    </submittedName>
</protein>
<proteinExistence type="predicted"/>
<keyword evidence="2" id="KW-1185">Reference proteome</keyword>
<evidence type="ECO:0000313" key="2">
    <source>
        <dbReference type="Proteomes" id="UP000032309"/>
    </source>
</evidence>
<gene>
    <name evidence="1" type="ORF">BROSI_A3208</name>
</gene>
<dbReference type="EMBL" id="BAFN01000001">
    <property type="protein sequence ID" value="GAN34665.1"/>
    <property type="molecule type" value="Genomic_DNA"/>
</dbReference>
<name>A0ABQ0K1Q2_9BACT</name>
<comment type="caution">
    <text evidence="1">The sequence shown here is derived from an EMBL/GenBank/DDBJ whole genome shotgun (WGS) entry which is preliminary data.</text>
</comment>
<accession>A0ABQ0K1Q2</accession>
<organism evidence="1 2">
    <name type="scientific">Candidatus Brocadia sinica JPN1</name>
    <dbReference type="NCBI Taxonomy" id="1197129"/>
    <lineage>
        <taxon>Bacteria</taxon>
        <taxon>Pseudomonadati</taxon>
        <taxon>Planctomycetota</taxon>
        <taxon>Candidatus Brocadiia</taxon>
        <taxon>Candidatus Brocadiales</taxon>
        <taxon>Candidatus Brocadiaceae</taxon>
        <taxon>Candidatus Brocadia</taxon>
    </lineage>
</organism>
<dbReference type="Proteomes" id="UP000032309">
    <property type="component" value="Unassembled WGS sequence"/>
</dbReference>
<reference evidence="2" key="1">
    <citation type="journal article" date="2015" name="Genome Announc.">
        <title>Draft Genome Sequence of an Anaerobic Ammonium-Oxidizing Bacterium, "Candidatus Brocadia sinica".</title>
        <authorList>
            <person name="Oshiki M."/>
            <person name="Shinyako-Hata K."/>
            <person name="Satoh H."/>
            <person name="Okabe S."/>
        </authorList>
    </citation>
    <scope>NUCLEOTIDE SEQUENCE [LARGE SCALE GENOMIC DNA]</scope>
    <source>
        <strain evidence="2">JPN1</strain>
    </source>
</reference>
<sequence>MSIFAMTVHPLRSRQRGTVIVSLVKATKGEAKSLKFLSLNFVLFADFLDGVKMIVTIQRYEEI</sequence>
<evidence type="ECO:0000313" key="1">
    <source>
        <dbReference type="EMBL" id="GAN34665.1"/>
    </source>
</evidence>